<evidence type="ECO:0000313" key="6">
    <source>
        <dbReference type="EMBL" id="SHN20088.1"/>
    </source>
</evidence>
<evidence type="ECO:0000256" key="2">
    <source>
        <dbReference type="ARBA" id="ARBA00023125"/>
    </source>
</evidence>
<reference evidence="7" key="1">
    <citation type="submission" date="2016-11" db="EMBL/GenBank/DDBJ databases">
        <authorList>
            <person name="Varghese N."/>
            <person name="Submissions S."/>
        </authorList>
    </citation>
    <scope>NUCLEOTIDE SEQUENCE [LARGE SCALE GENOMIC DNA]</scope>
    <source>
        <strain evidence="7">Sac-22</strain>
    </source>
</reference>
<dbReference type="InterPro" id="IPR051015">
    <property type="entry name" value="EvgA-like"/>
</dbReference>
<accession>A0A1M7PRW0</accession>
<dbReference type="GO" id="GO:0006355">
    <property type="term" value="P:regulation of DNA-templated transcription"/>
    <property type="evidence" value="ECO:0007669"/>
    <property type="project" value="InterPro"/>
</dbReference>
<dbReference type="SMART" id="SM00448">
    <property type="entry name" value="REC"/>
    <property type="match status" value="1"/>
</dbReference>
<dbReference type="Pfam" id="PF00196">
    <property type="entry name" value="GerE"/>
    <property type="match status" value="1"/>
</dbReference>
<dbReference type="GO" id="GO:0003677">
    <property type="term" value="F:DNA binding"/>
    <property type="evidence" value="ECO:0007669"/>
    <property type="project" value="UniProtKB-KW"/>
</dbReference>
<dbReference type="CDD" id="cd06170">
    <property type="entry name" value="LuxR_C_like"/>
    <property type="match status" value="1"/>
</dbReference>
<dbReference type="PANTHER" id="PTHR45566">
    <property type="entry name" value="HTH-TYPE TRANSCRIPTIONAL REGULATOR YHJB-RELATED"/>
    <property type="match status" value="1"/>
</dbReference>
<dbReference type="GO" id="GO:0000160">
    <property type="term" value="P:phosphorelay signal transduction system"/>
    <property type="evidence" value="ECO:0007669"/>
    <property type="project" value="InterPro"/>
</dbReference>
<dbReference type="InterPro" id="IPR016032">
    <property type="entry name" value="Sig_transdc_resp-reg_C-effctor"/>
</dbReference>
<organism evidence="6 7">
    <name type="scientific">Duganella sacchari</name>
    <dbReference type="NCBI Taxonomy" id="551987"/>
    <lineage>
        <taxon>Bacteria</taxon>
        <taxon>Pseudomonadati</taxon>
        <taxon>Pseudomonadota</taxon>
        <taxon>Betaproteobacteria</taxon>
        <taxon>Burkholderiales</taxon>
        <taxon>Oxalobacteraceae</taxon>
        <taxon>Telluria group</taxon>
        <taxon>Duganella</taxon>
    </lineage>
</organism>
<dbReference type="PROSITE" id="PS50110">
    <property type="entry name" value="RESPONSE_REGULATORY"/>
    <property type="match status" value="1"/>
</dbReference>
<dbReference type="SUPFAM" id="SSF46894">
    <property type="entry name" value="C-terminal effector domain of the bipartite response regulators"/>
    <property type="match status" value="1"/>
</dbReference>
<dbReference type="InterPro" id="IPR000792">
    <property type="entry name" value="Tscrpt_reg_LuxR_C"/>
</dbReference>
<dbReference type="Proteomes" id="UP000184339">
    <property type="component" value="Unassembled WGS sequence"/>
</dbReference>
<dbReference type="SUPFAM" id="SSF52172">
    <property type="entry name" value="CheY-like"/>
    <property type="match status" value="1"/>
</dbReference>
<sequence length="236" mass="25888">MAKVLVLWHFTFFRLHGDAMEQAPITVVTADDHPVFRQGIASVLASAPGFCLVAEATGGREAIALYRCHRPDLVLMDIQMPDLDGVEATHSIRHEFPHAAIVVLTTYEGDALVMRAMKAGAAGYLLKSAARHEMLETLRAIHSGQRHVPPLLIQAVARQTPGDELTPREIQVLELASLGKSNRLIGQQLCIAEETVKVHMKNLMAKLQANDRTHAVLLALGRGIISIRNRPRPVLS</sequence>
<dbReference type="SMART" id="SM00421">
    <property type="entry name" value="HTH_LUXR"/>
    <property type="match status" value="1"/>
</dbReference>
<feature type="domain" description="Response regulatory" evidence="5">
    <location>
        <begin position="26"/>
        <end position="142"/>
    </location>
</feature>
<dbReference type="STRING" id="551987.SAMN05192549_105334"/>
<evidence type="ECO:0000259" key="5">
    <source>
        <dbReference type="PROSITE" id="PS50110"/>
    </source>
</evidence>
<dbReference type="AlphaFoldDB" id="A0A1M7PRW0"/>
<dbReference type="InterPro" id="IPR011006">
    <property type="entry name" value="CheY-like_superfamily"/>
</dbReference>
<dbReference type="PRINTS" id="PR00038">
    <property type="entry name" value="HTHLUXR"/>
</dbReference>
<dbReference type="CDD" id="cd17535">
    <property type="entry name" value="REC_NarL-like"/>
    <property type="match status" value="1"/>
</dbReference>
<feature type="domain" description="HTH luxR-type" evidence="4">
    <location>
        <begin position="158"/>
        <end position="223"/>
    </location>
</feature>
<dbReference type="EMBL" id="FRCX01000005">
    <property type="protein sequence ID" value="SHN20088.1"/>
    <property type="molecule type" value="Genomic_DNA"/>
</dbReference>
<dbReference type="Pfam" id="PF00072">
    <property type="entry name" value="Response_reg"/>
    <property type="match status" value="1"/>
</dbReference>
<name>A0A1M7PRW0_9BURK</name>
<keyword evidence="7" id="KW-1185">Reference proteome</keyword>
<dbReference type="InterPro" id="IPR001789">
    <property type="entry name" value="Sig_transdc_resp-reg_receiver"/>
</dbReference>
<evidence type="ECO:0000256" key="3">
    <source>
        <dbReference type="PROSITE-ProRule" id="PRU00169"/>
    </source>
</evidence>
<dbReference type="PROSITE" id="PS00622">
    <property type="entry name" value="HTH_LUXR_1"/>
    <property type="match status" value="1"/>
</dbReference>
<proteinExistence type="predicted"/>
<gene>
    <name evidence="6" type="ORF">SAMN05192549_105334</name>
</gene>
<keyword evidence="1 3" id="KW-0597">Phosphoprotein</keyword>
<dbReference type="PANTHER" id="PTHR45566:SF2">
    <property type="entry name" value="NARL SUBFAMILY"/>
    <property type="match status" value="1"/>
</dbReference>
<dbReference type="Gene3D" id="3.40.50.2300">
    <property type="match status" value="1"/>
</dbReference>
<protein>
    <submittedName>
        <fullName evidence="6">DNA-binding response regulator, NarL/FixJ family, contains REC and HTH domains</fullName>
    </submittedName>
</protein>
<evidence type="ECO:0000313" key="7">
    <source>
        <dbReference type="Proteomes" id="UP000184339"/>
    </source>
</evidence>
<feature type="modified residue" description="4-aspartylphosphate" evidence="3">
    <location>
        <position position="77"/>
    </location>
</feature>
<dbReference type="PROSITE" id="PS50043">
    <property type="entry name" value="HTH_LUXR_2"/>
    <property type="match status" value="1"/>
</dbReference>
<evidence type="ECO:0000256" key="1">
    <source>
        <dbReference type="ARBA" id="ARBA00022553"/>
    </source>
</evidence>
<keyword evidence="2 6" id="KW-0238">DNA-binding</keyword>
<dbReference type="InterPro" id="IPR058245">
    <property type="entry name" value="NreC/VraR/RcsB-like_REC"/>
</dbReference>
<evidence type="ECO:0000259" key="4">
    <source>
        <dbReference type="PROSITE" id="PS50043"/>
    </source>
</evidence>